<sequence length="71" mass="8449">MYQLFLYKLKKNLFKSYLKAILSYSIIFLLNAVLLTLLLSYSYSIYVSQAITMLISSIFLYFLHNLFTFKN</sequence>
<feature type="transmembrane region" description="Helical" evidence="1">
    <location>
        <begin position="21"/>
        <end position="39"/>
    </location>
</feature>
<reference evidence="3" key="1">
    <citation type="journal article" date="2012" name="Stand. Genomic Sci.">
        <title>Genome sequence of strain HIMB624, a cultured representative from the OM43 clade of marine Betaproteobacteria.</title>
        <authorList>
            <person name="Huggett M.J."/>
            <person name="Hayakawa D.H."/>
            <person name="Rappe M.S."/>
        </authorList>
    </citation>
    <scope>NUCLEOTIDE SEQUENCE [LARGE SCALE GENOMIC DNA]</scope>
    <source>
        <strain evidence="3">KB13</strain>
    </source>
</reference>
<protein>
    <recommendedName>
        <fullName evidence="4">GtrA-like protein domain-containing protein</fullName>
    </recommendedName>
</protein>
<keyword evidence="1" id="KW-0812">Transmembrane</keyword>
<proteinExistence type="predicted"/>
<accession>B6BTH3</accession>
<gene>
    <name evidence="2" type="ORF">KB13_1127</name>
</gene>
<organism evidence="2 3">
    <name type="scientific">beta proteobacterium KB13</name>
    <dbReference type="NCBI Taxonomy" id="314607"/>
    <lineage>
        <taxon>Bacteria</taxon>
        <taxon>Pseudomonadati</taxon>
        <taxon>Pseudomonadota</taxon>
        <taxon>Betaproteobacteria</taxon>
        <taxon>Nitrosomonadales</taxon>
        <taxon>OM43 clade</taxon>
    </lineage>
</organism>
<name>B6BTH3_9PROT</name>
<keyword evidence="1" id="KW-1133">Transmembrane helix</keyword>
<dbReference type="EMBL" id="DS995299">
    <property type="protein sequence ID" value="EDZ64995.1"/>
    <property type="molecule type" value="Genomic_DNA"/>
</dbReference>
<keyword evidence="1" id="KW-0472">Membrane</keyword>
<feature type="transmembrane region" description="Helical" evidence="1">
    <location>
        <begin position="45"/>
        <end position="63"/>
    </location>
</feature>
<dbReference type="STRING" id="314607.KB13_1127"/>
<evidence type="ECO:0000313" key="2">
    <source>
        <dbReference type="EMBL" id="EDZ64995.1"/>
    </source>
</evidence>
<dbReference type="HOGENOM" id="CLU_2731879_0_0_4"/>
<evidence type="ECO:0000256" key="1">
    <source>
        <dbReference type="SAM" id="Phobius"/>
    </source>
</evidence>
<evidence type="ECO:0000313" key="3">
    <source>
        <dbReference type="Proteomes" id="UP000004188"/>
    </source>
</evidence>
<dbReference type="Proteomes" id="UP000004188">
    <property type="component" value="Unassembled WGS sequence"/>
</dbReference>
<dbReference type="AlphaFoldDB" id="B6BTH3"/>
<evidence type="ECO:0008006" key="4">
    <source>
        <dbReference type="Google" id="ProtNLM"/>
    </source>
</evidence>
<keyword evidence="3" id="KW-1185">Reference proteome</keyword>